<accession>A0A8J7M7M5</accession>
<dbReference type="Proteomes" id="UP000655420">
    <property type="component" value="Unassembled WGS sequence"/>
</dbReference>
<gene>
    <name evidence="2" type="ORF">H0I76_11420</name>
</gene>
<dbReference type="InterPro" id="IPR037523">
    <property type="entry name" value="VOC_core"/>
</dbReference>
<evidence type="ECO:0000259" key="1">
    <source>
        <dbReference type="PROSITE" id="PS51819"/>
    </source>
</evidence>
<dbReference type="Gene3D" id="3.10.180.10">
    <property type="entry name" value="2,3-Dihydroxybiphenyl 1,2-Dioxygenase, domain 1"/>
    <property type="match status" value="1"/>
</dbReference>
<name>A0A8J7M7M5_9RHOB</name>
<dbReference type="PANTHER" id="PTHR35006:SF1">
    <property type="entry name" value="BLL2941 PROTEIN"/>
    <property type="match status" value="1"/>
</dbReference>
<comment type="caution">
    <text evidence="2">The sequence shown here is derived from an EMBL/GenBank/DDBJ whole genome shotgun (WGS) entry which is preliminary data.</text>
</comment>
<dbReference type="PROSITE" id="PS51819">
    <property type="entry name" value="VOC"/>
    <property type="match status" value="1"/>
</dbReference>
<proteinExistence type="predicted"/>
<sequence>MITIDHLSVGVPDIAAGRAFYDQLLAPLEVNCLAAGDGFAAYGRDTIQFLLLLPFDGGPATGGNGTHIGFAAPSREAVEAGHAAGLKAGGKDEGAPGERAAYPMPGVFAAYVRDPWGNKIELIHGGFSVTR</sequence>
<dbReference type="Pfam" id="PF00903">
    <property type="entry name" value="Glyoxalase"/>
    <property type="match status" value="1"/>
</dbReference>
<keyword evidence="3" id="KW-1185">Reference proteome</keyword>
<dbReference type="AlphaFoldDB" id="A0A8J7M7M5"/>
<dbReference type="SUPFAM" id="SSF54593">
    <property type="entry name" value="Glyoxalase/Bleomycin resistance protein/Dihydroxybiphenyl dioxygenase"/>
    <property type="match status" value="1"/>
</dbReference>
<protein>
    <submittedName>
        <fullName evidence="2">VOC family protein</fullName>
    </submittedName>
</protein>
<dbReference type="InterPro" id="IPR029068">
    <property type="entry name" value="Glyas_Bleomycin-R_OHBP_Dase"/>
</dbReference>
<organism evidence="2 3">
    <name type="scientific">Thermohalobaculum xanthum</name>
    <dbReference type="NCBI Taxonomy" id="2753746"/>
    <lineage>
        <taxon>Bacteria</taxon>
        <taxon>Pseudomonadati</taxon>
        <taxon>Pseudomonadota</taxon>
        <taxon>Alphaproteobacteria</taxon>
        <taxon>Rhodobacterales</taxon>
        <taxon>Paracoccaceae</taxon>
        <taxon>Thermohalobaculum</taxon>
    </lineage>
</organism>
<feature type="domain" description="VOC" evidence="1">
    <location>
        <begin position="3"/>
        <end position="125"/>
    </location>
</feature>
<dbReference type="EMBL" id="JAEHHL010000006">
    <property type="protein sequence ID" value="MBK0399801.1"/>
    <property type="molecule type" value="Genomic_DNA"/>
</dbReference>
<dbReference type="InterPro" id="IPR004360">
    <property type="entry name" value="Glyas_Fos-R_dOase_dom"/>
</dbReference>
<evidence type="ECO:0000313" key="2">
    <source>
        <dbReference type="EMBL" id="MBK0399801.1"/>
    </source>
</evidence>
<dbReference type="PANTHER" id="PTHR35006">
    <property type="entry name" value="GLYOXALASE FAMILY PROTEIN (AFU_ORTHOLOGUE AFUA_5G14830)"/>
    <property type="match status" value="1"/>
</dbReference>
<evidence type="ECO:0000313" key="3">
    <source>
        <dbReference type="Proteomes" id="UP000655420"/>
    </source>
</evidence>
<dbReference type="CDD" id="cd07262">
    <property type="entry name" value="VOC_like"/>
    <property type="match status" value="1"/>
</dbReference>
<reference evidence="2" key="1">
    <citation type="submission" date="2020-12" db="EMBL/GenBank/DDBJ databases">
        <title>Bacterial taxonomy.</title>
        <authorList>
            <person name="Pan X."/>
        </authorList>
    </citation>
    <scope>NUCLEOTIDE SEQUENCE</scope>
    <source>
        <strain evidence="2">M0105</strain>
    </source>
</reference>